<organism evidence="2 3">
    <name type="scientific">Saccharolobus shibatae (strain ATCC 51178 / DSM 5389 / JCM 8931 / NBRC 15437 / B12)</name>
    <name type="common">Sulfolobus shibatae</name>
    <dbReference type="NCBI Taxonomy" id="523848"/>
    <lineage>
        <taxon>Archaea</taxon>
        <taxon>Thermoproteota</taxon>
        <taxon>Thermoprotei</taxon>
        <taxon>Sulfolobales</taxon>
        <taxon>Sulfolobaceae</taxon>
        <taxon>Saccharolobus</taxon>
    </lineage>
</organism>
<dbReference type="OrthoDB" id="42739at2157"/>
<protein>
    <submittedName>
        <fullName evidence="2">Uncharacterized protein</fullName>
    </submittedName>
</protein>
<dbReference type="Proteomes" id="UP000694018">
    <property type="component" value="Chromosome"/>
</dbReference>
<feature type="transmembrane region" description="Helical" evidence="1">
    <location>
        <begin position="209"/>
        <end position="228"/>
    </location>
</feature>
<evidence type="ECO:0000313" key="3">
    <source>
        <dbReference type="Proteomes" id="UP000694018"/>
    </source>
</evidence>
<proteinExistence type="predicted"/>
<gene>
    <name evidence="2" type="ORF">J5U23_00943</name>
</gene>
<keyword evidence="1" id="KW-0472">Membrane</keyword>
<name>A0A8F5BMU9_SACSH</name>
<keyword evidence="1" id="KW-1133">Transmembrane helix</keyword>
<sequence length="236" mass="26702">MGKIVMPSPLLFLLIIALFPHAFVEYSLHIQINYNNQVYHLSELLFENVTRIYYNNASFAYNLTVYVLNFSQILTSSTILDNASLPKTFFYISNPGEPVIERGVILSLLSSNDSNYIYYGRTFIGYIELEYFYYVNSTGVPYKIVILQIGESGQLVSNTTYTLVSSNLVNPNEQPTLPDGFKFTNDSKIVNLPISLDLNSALDQTVGKYISFVTLLLIFVLLTVKIYASRKKTSSN</sequence>
<dbReference type="KEGG" id="sshi:J5U23_00943"/>
<evidence type="ECO:0000313" key="2">
    <source>
        <dbReference type="EMBL" id="QXJ28075.1"/>
    </source>
</evidence>
<evidence type="ECO:0000256" key="1">
    <source>
        <dbReference type="SAM" id="Phobius"/>
    </source>
</evidence>
<dbReference type="AlphaFoldDB" id="A0A8F5BMU9"/>
<reference evidence="2" key="1">
    <citation type="journal article" date="2021" name="Environ. Microbiol.">
        <title>New insights into the diversity and evolution of the archaeal mobilome from three complete genomes of Saccharolobus shibatae.</title>
        <authorList>
            <person name="Medvedeva S."/>
            <person name="Brandt D."/>
            <person name="Cvirkaite-Krupovic V."/>
            <person name="Liu Y."/>
            <person name="Severinov K."/>
            <person name="Ishino S."/>
            <person name="Ishino Y."/>
            <person name="Prangishvili D."/>
            <person name="Kalinowski J."/>
            <person name="Krupovic M."/>
        </authorList>
    </citation>
    <scope>NUCLEOTIDE SEQUENCE</scope>
    <source>
        <strain evidence="2">B12</strain>
    </source>
</reference>
<dbReference type="GeneID" id="65562538"/>
<dbReference type="RefSeq" id="WP_218259688.1">
    <property type="nucleotide sequence ID" value="NZ_CP077717.1"/>
</dbReference>
<accession>A0A8F5BMU9</accession>
<dbReference type="EMBL" id="CP077717">
    <property type="protein sequence ID" value="QXJ28075.1"/>
    <property type="molecule type" value="Genomic_DNA"/>
</dbReference>
<keyword evidence="1" id="KW-0812">Transmembrane</keyword>